<dbReference type="AlphaFoldDB" id="B0DF14"/>
<dbReference type="GO" id="GO:0004356">
    <property type="term" value="F:glutamine synthetase activity"/>
    <property type="evidence" value="ECO:0007669"/>
    <property type="project" value="InterPro"/>
</dbReference>
<dbReference type="SUPFAM" id="SSF55931">
    <property type="entry name" value="Glutamine synthetase/guanido kinase"/>
    <property type="match status" value="1"/>
</dbReference>
<dbReference type="Gene3D" id="3.30.590.10">
    <property type="entry name" value="Glutamine synthetase/guanido kinase, catalytic domain"/>
    <property type="match status" value="1"/>
</dbReference>
<evidence type="ECO:0000259" key="4">
    <source>
        <dbReference type="PROSITE" id="PS51987"/>
    </source>
</evidence>
<dbReference type="KEGG" id="lbc:LACBIDRAFT_328500"/>
<dbReference type="EMBL" id="DS547107">
    <property type="protein sequence ID" value="EDR06640.1"/>
    <property type="molecule type" value="Genomic_DNA"/>
</dbReference>
<dbReference type="PANTHER" id="PTHR43785">
    <property type="entry name" value="GAMMA-GLUTAMYLPUTRESCINE SYNTHETASE"/>
    <property type="match status" value="1"/>
</dbReference>
<proteinExistence type="inferred from homology"/>
<keyword evidence="1" id="KW-0436">Ligase</keyword>
<gene>
    <name evidence="5" type="ORF">LACBIDRAFT_328500</name>
</gene>
<feature type="domain" description="GS catalytic" evidence="4">
    <location>
        <begin position="89"/>
        <end position="430"/>
    </location>
</feature>
<dbReference type="PANTHER" id="PTHR43785:SF2">
    <property type="entry name" value="TYPE-1 GLUTAMINE SYNTHETASE 1"/>
    <property type="match status" value="1"/>
</dbReference>
<evidence type="ECO:0000313" key="5">
    <source>
        <dbReference type="EMBL" id="EDR06640.1"/>
    </source>
</evidence>
<keyword evidence="6" id="KW-1185">Reference proteome</keyword>
<organism evidence="6">
    <name type="scientific">Laccaria bicolor (strain S238N-H82 / ATCC MYA-4686)</name>
    <name type="common">Bicoloured deceiver</name>
    <name type="synonym">Laccaria laccata var. bicolor</name>
    <dbReference type="NCBI Taxonomy" id="486041"/>
    <lineage>
        <taxon>Eukaryota</taxon>
        <taxon>Fungi</taxon>
        <taxon>Dikarya</taxon>
        <taxon>Basidiomycota</taxon>
        <taxon>Agaricomycotina</taxon>
        <taxon>Agaricomycetes</taxon>
        <taxon>Agaricomycetidae</taxon>
        <taxon>Agaricales</taxon>
        <taxon>Agaricineae</taxon>
        <taxon>Hydnangiaceae</taxon>
        <taxon>Laccaria</taxon>
    </lineage>
</organism>
<evidence type="ECO:0000256" key="1">
    <source>
        <dbReference type="ARBA" id="ARBA00022598"/>
    </source>
</evidence>
<dbReference type="InterPro" id="IPR008146">
    <property type="entry name" value="Gln_synth_cat_dom"/>
</dbReference>
<dbReference type="HOGENOM" id="CLU_017290_6_1_1"/>
<sequence>MAEPKPAQPPPEQIGVVYTPFTDPQLNPPDARDIIRKNVPQGIYYDPYSFDFVRIQWVDLINNIRYRIITNAYFAKLLSSSVRPGVSITKCALGLVFLSLADGFRKAKNELDLSFLIGIESEFILLKQTNPIEAVNNHGWSNSTALPSGSIEAKVLEEIADALNAAGIELQMYHAEAAPGQYEVITGPLGPLQAADALVHTRETIYNIASKHGLRATFAPRVYMDRCGSAAHTHISIHSSTPPSPSISSPNLTSLEASFLAGLLAHLPSLTILTLPLSASYKRMVDSAWSGGTYVCWGTDNREAPIRLCNATSPSSRNFEVKCVDGTSIPYLAFAGLIAAGVEGGVKINRALEMRDCSAHGEVGKTAADMGEEERARCGITERLPLNWEAAREAFRGDAVLGEAFGEAFVTGYLNVNKVRFLIFVLERTD</sequence>
<dbReference type="RefSeq" id="XP_001882487.1">
    <property type="nucleotide sequence ID" value="XM_001882452.1"/>
</dbReference>
<dbReference type="InParanoid" id="B0DF14"/>
<dbReference type="STRING" id="486041.B0DF14"/>
<name>B0DF14_LACBS</name>
<dbReference type="PROSITE" id="PS51987">
    <property type="entry name" value="GS_CATALYTIC"/>
    <property type="match status" value="1"/>
</dbReference>
<comment type="similarity">
    <text evidence="2 3">Belongs to the glutamine synthetase family.</text>
</comment>
<accession>B0DF14</accession>
<dbReference type="GeneID" id="6078257"/>
<evidence type="ECO:0000313" key="6">
    <source>
        <dbReference type="Proteomes" id="UP000001194"/>
    </source>
</evidence>
<dbReference type="Proteomes" id="UP000001194">
    <property type="component" value="Unassembled WGS sequence"/>
</dbReference>
<dbReference type="OrthoDB" id="3364440at2759"/>
<reference evidence="5 6" key="1">
    <citation type="journal article" date="2008" name="Nature">
        <title>The genome of Laccaria bicolor provides insights into mycorrhizal symbiosis.</title>
        <authorList>
            <person name="Martin F."/>
            <person name="Aerts A."/>
            <person name="Ahren D."/>
            <person name="Brun A."/>
            <person name="Danchin E.G.J."/>
            <person name="Duchaussoy F."/>
            <person name="Gibon J."/>
            <person name="Kohler A."/>
            <person name="Lindquist E."/>
            <person name="Pereda V."/>
            <person name="Salamov A."/>
            <person name="Shapiro H.J."/>
            <person name="Wuyts J."/>
            <person name="Blaudez D."/>
            <person name="Buee M."/>
            <person name="Brokstein P."/>
            <person name="Canbaeck B."/>
            <person name="Cohen D."/>
            <person name="Courty P.E."/>
            <person name="Coutinho P.M."/>
            <person name="Delaruelle C."/>
            <person name="Detter J.C."/>
            <person name="Deveau A."/>
            <person name="DiFazio S."/>
            <person name="Duplessis S."/>
            <person name="Fraissinet-Tachet L."/>
            <person name="Lucic E."/>
            <person name="Frey-Klett P."/>
            <person name="Fourrey C."/>
            <person name="Feussner I."/>
            <person name="Gay G."/>
            <person name="Grimwood J."/>
            <person name="Hoegger P.J."/>
            <person name="Jain P."/>
            <person name="Kilaru S."/>
            <person name="Labbe J."/>
            <person name="Lin Y.C."/>
            <person name="Legue V."/>
            <person name="Le Tacon F."/>
            <person name="Marmeisse R."/>
            <person name="Melayah D."/>
            <person name="Montanini B."/>
            <person name="Muratet M."/>
            <person name="Nehls U."/>
            <person name="Niculita-Hirzel H."/>
            <person name="Oudot-Le Secq M.P."/>
            <person name="Peter M."/>
            <person name="Quesneville H."/>
            <person name="Rajashekar B."/>
            <person name="Reich M."/>
            <person name="Rouhier N."/>
            <person name="Schmutz J."/>
            <person name="Yin T."/>
            <person name="Chalot M."/>
            <person name="Henrissat B."/>
            <person name="Kuees U."/>
            <person name="Lucas S."/>
            <person name="Van de Peer Y."/>
            <person name="Podila G.K."/>
            <person name="Polle A."/>
            <person name="Pukkila P.J."/>
            <person name="Richardson P.M."/>
            <person name="Rouze P."/>
            <person name="Sanders I.R."/>
            <person name="Stajich J.E."/>
            <person name="Tunlid A."/>
            <person name="Tuskan G."/>
            <person name="Grigoriev I.V."/>
        </authorList>
    </citation>
    <scope>NUCLEOTIDE SEQUENCE [LARGE SCALE GENOMIC DNA]</scope>
    <source>
        <strain evidence="6">S238N-H82 / ATCC MYA-4686</strain>
    </source>
</reference>
<evidence type="ECO:0000256" key="3">
    <source>
        <dbReference type="RuleBase" id="RU000384"/>
    </source>
</evidence>
<dbReference type="Pfam" id="PF00120">
    <property type="entry name" value="Gln-synt_C"/>
    <property type="match status" value="1"/>
</dbReference>
<protein>
    <submittedName>
        <fullName evidence="5">Predicted protein</fullName>
    </submittedName>
</protein>
<dbReference type="InterPro" id="IPR014746">
    <property type="entry name" value="Gln_synth/guanido_kin_cat_dom"/>
</dbReference>
<evidence type="ECO:0000256" key="2">
    <source>
        <dbReference type="PROSITE-ProRule" id="PRU01331"/>
    </source>
</evidence>
<dbReference type="SMART" id="SM01230">
    <property type="entry name" value="Gln-synt_C"/>
    <property type="match status" value="1"/>
</dbReference>